<proteinExistence type="predicted"/>
<accession>A0AAN8JAB2</accession>
<dbReference type="SUPFAM" id="SSF57667">
    <property type="entry name" value="beta-beta-alpha zinc fingers"/>
    <property type="match status" value="1"/>
</dbReference>
<evidence type="ECO:0000256" key="3">
    <source>
        <dbReference type="ARBA" id="ARBA00022737"/>
    </source>
</evidence>
<dbReference type="PROSITE" id="PS50157">
    <property type="entry name" value="ZINC_FINGER_C2H2_2"/>
    <property type="match status" value="1"/>
</dbReference>
<dbReference type="PANTHER" id="PTHR24404">
    <property type="entry name" value="ZINC FINGER PROTEIN"/>
    <property type="match status" value="1"/>
</dbReference>
<dbReference type="GO" id="GO:0003700">
    <property type="term" value="F:DNA-binding transcription factor activity"/>
    <property type="evidence" value="ECO:0007669"/>
    <property type="project" value="TreeGrafter"/>
</dbReference>
<dbReference type="GO" id="GO:0005634">
    <property type="term" value="C:nucleus"/>
    <property type="evidence" value="ECO:0007669"/>
    <property type="project" value="UniProtKB-SubCell"/>
</dbReference>
<evidence type="ECO:0000313" key="11">
    <source>
        <dbReference type="Proteomes" id="UP001347796"/>
    </source>
</evidence>
<feature type="domain" description="C2H2-type" evidence="9">
    <location>
        <begin position="196"/>
        <end position="218"/>
    </location>
</feature>
<dbReference type="GO" id="GO:0006357">
    <property type="term" value="P:regulation of transcription by RNA polymerase II"/>
    <property type="evidence" value="ECO:0007669"/>
    <property type="project" value="TreeGrafter"/>
</dbReference>
<evidence type="ECO:0000256" key="2">
    <source>
        <dbReference type="ARBA" id="ARBA00022723"/>
    </source>
</evidence>
<gene>
    <name evidence="10" type="ORF">SNE40_016621</name>
</gene>
<protein>
    <recommendedName>
        <fullName evidence="9">C2H2-type domain-containing protein</fullName>
    </recommendedName>
</protein>
<name>A0AAN8JAB2_PATCE</name>
<keyword evidence="11" id="KW-1185">Reference proteome</keyword>
<keyword evidence="3" id="KW-0677">Repeat</keyword>
<keyword evidence="4 8" id="KW-0863">Zinc-finger</keyword>
<dbReference type="GO" id="GO:0008270">
    <property type="term" value="F:zinc ion binding"/>
    <property type="evidence" value="ECO:0007669"/>
    <property type="project" value="UniProtKB-KW"/>
</dbReference>
<keyword evidence="2" id="KW-0479">Metal-binding</keyword>
<organism evidence="10 11">
    <name type="scientific">Patella caerulea</name>
    <name type="common">Rayed Mediterranean limpet</name>
    <dbReference type="NCBI Taxonomy" id="87958"/>
    <lineage>
        <taxon>Eukaryota</taxon>
        <taxon>Metazoa</taxon>
        <taxon>Spiralia</taxon>
        <taxon>Lophotrochozoa</taxon>
        <taxon>Mollusca</taxon>
        <taxon>Gastropoda</taxon>
        <taxon>Patellogastropoda</taxon>
        <taxon>Patelloidea</taxon>
        <taxon>Patellidae</taxon>
        <taxon>Patella</taxon>
    </lineage>
</organism>
<dbReference type="Gene3D" id="3.30.160.60">
    <property type="entry name" value="Classic Zinc Finger"/>
    <property type="match status" value="1"/>
</dbReference>
<dbReference type="AlphaFoldDB" id="A0AAN8JAB2"/>
<evidence type="ECO:0000256" key="5">
    <source>
        <dbReference type="ARBA" id="ARBA00022833"/>
    </source>
</evidence>
<dbReference type="SMART" id="SM00355">
    <property type="entry name" value="ZnF_C2H2"/>
    <property type="match status" value="5"/>
</dbReference>
<keyword evidence="7" id="KW-0539">Nucleus</keyword>
<dbReference type="EMBL" id="JAZGQO010000011">
    <property type="protein sequence ID" value="KAK6173095.1"/>
    <property type="molecule type" value="Genomic_DNA"/>
</dbReference>
<dbReference type="PANTHER" id="PTHR24404:SF114">
    <property type="entry name" value="KLUMPFUSS, ISOFORM B-RELATED"/>
    <property type="match status" value="1"/>
</dbReference>
<dbReference type="PROSITE" id="PS00028">
    <property type="entry name" value="ZINC_FINGER_C2H2_1"/>
    <property type="match status" value="4"/>
</dbReference>
<evidence type="ECO:0000259" key="9">
    <source>
        <dbReference type="PROSITE" id="PS50157"/>
    </source>
</evidence>
<evidence type="ECO:0000313" key="10">
    <source>
        <dbReference type="EMBL" id="KAK6173095.1"/>
    </source>
</evidence>
<evidence type="ECO:0000256" key="4">
    <source>
        <dbReference type="ARBA" id="ARBA00022771"/>
    </source>
</evidence>
<reference evidence="10 11" key="1">
    <citation type="submission" date="2024-01" db="EMBL/GenBank/DDBJ databases">
        <title>The genome of the rayed Mediterranean limpet Patella caerulea (Linnaeus, 1758).</title>
        <authorList>
            <person name="Anh-Thu Weber A."/>
            <person name="Halstead-Nussloch G."/>
        </authorList>
    </citation>
    <scope>NUCLEOTIDE SEQUENCE [LARGE SCALE GENOMIC DNA]</scope>
    <source>
        <strain evidence="10">AATW-2023a</strain>
        <tissue evidence="10">Whole specimen</tissue>
    </source>
</reference>
<dbReference type="Proteomes" id="UP001347796">
    <property type="component" value="Unassembled WGS sequence"/>
</dbReference>
<keyword evidence="6" id="KW-0238">DNA-binding</keyword>
<evidence type="ECO:0000256" key="1">
    <source>
        <dbReference type="ARBA" id="ARBA00004123"/>
    </source>
</evidence>
<sequence>MQNLQYQELEKHPTLHIIPRPYKTTQFHSEYHEANYEIRRSLRRRIYFRFKPIFTRHQCTLLVGLKKVNKMTDVPVVVMNSKVMQLNAEDIDEVDTEENESLSTEITQTLHTDSVSCSCALCDQEFNSEKQFFEHRINHDKCPQCLEQYLCQKELFIHASSHDSENLKCLLCRNIFDDVNSLEVHLSDHRINFTTYDCEQCPRKFLSSEEVQIHKESHPVVNTGTNNVPVTFKRKNEDSEQTEPEFQIITDIGNVEKKFKHVDNEKYMFRVSKDGLQLIDNARNSSVEYKLNPSTVQDVHVESNNLDISNSNVGEVVHLHLNELSDSKESNCIYVWPYKNENDNQNNISVGENIIIDNEDIHIVNLDSEAISNVSIPTGYLVNEDGVLEVQEGYQNHESQAKIVLSTVAGSDIVNYQEVKEDEDPFKCGYCSQPYSDSMELFVHMTQEHYEKLNRH</sequence>
<evidence type="ECO:0000256" key="6">
    <source>
        <dbReference type="ARBA" id="ARBA00023125"/>
    </source>
</evidence>
<keyword evidence="5" id="KW-0862">Zinc</keyword>
<comment type="subcellular location">
    <subcellularLocation>
        <location evidence="1">Nucleus</location>
    </subcellularLocation>
</comment>
<evidence type="ECO:0000256" key="7">
    <source>
        <dbReference type="ARBA" id="ARBA00023242"/>
    </source>
</evidence>
<dbReference type="InterPro" id="IPR050589">
    <property type="entry name" value="Ikaros_C2H2-ZF"/>
</dbReference>
<comment type="caution">
    <text evidence="10">The sequence shown here is derived from an EMBL/GenBank/DDBJ whole genome shotgun (WGS) entry which is preliminary data.</text>
</comment>
<dbReference type="InterPro" id="IPR036236">
    <property type="entry name" value="Znf_C2H2_sf"/>
</dbReference>
<dbReference type="InterPro" id="IPR013087">
    <property type="entry name" value="Znf_C2H2_type"/>
</dbReference>
<dbReference type="GO" id="GO:0000978">
    <property type="term" value="F:RNA polymerase II cis-regulatory region sequence-specific DNA binding"/>
    <property type="evidence" value="ECO:0007669"/>
    <property type="project" value="TreeGrafter"/>
</dbReference>
<evidence type="ECO:0000256" key="8">
    <source>
        <dbReference type="PROSITE-ProRule" id="PRU00042"/>
    </source>
</evidence>